<reference evidence="2" key="1">
    <citation type="journal article" date="2011" name="Science">
        <title>The plant cell wall-decomposing machinery underlies the functional diversity of forest fungi.</title>
        <authorList>
            <person name="Eastwood D.C."/>
            <person name="Floudas D."/>
            <person name="Binder M."/>
            <person name="Majcherczyk A."/>
            <person name="Schneider P."/>
            <person name="Aerts A."/>
            <person name="Asiegbu F.O."/>
            <person name="Baker S.E."/>
            <person name="Barry K."/>
            <person name="Bendiksby M."/>
            <person name="Blumentritt M."/>
            <person name="Coutinho P.M."/>
            <person name="Cullen D."/>
            <person name="de Vries R.P."/>
            <person name="Gathman A."/>
            <person name="Goodell B."/>
            <person name="Henrissat B."/>
            <person name="Ihrmark K."/>
            <person name="Kauserud H."/>
            <person name="Kohler A."/>
            <person name="LaButti K."/>
            <person name="Lapidus A."/>
            <person name="Lavin J.L."/>
            <person name="Lee Y.-H."/>
            <person name="Lindquist E."/>
            <person name="Lilly W."/>
            <person name="Lucas S."/>
            <person name="Morin E."/>
            <person name="Murat C."/>
            <person name="Oguiza J.A."/>
            <person name="Park J."/>
            <person name="Pisabarro A.G."/>
            <person name="Riley R."/>
            <person name="Rosling A."/>
            <person name="Salamov A."/>
            <person name="Schmidt O."/>
            <person name="Schmutz J."/>
            <person name="Skrede I."/>
            <person name="Stenlid J."/>
            <person name="Wiebenga A."/>
            <person name="Xie X."/>
            <person name="Kuees U."/>
            <person name="Hibbett D.S."/>
            <person name="Hoffmeister D."/>
            <person name="Hoegberg N."/>
            <person name="Martin F."/>
            <person name="Grigoriev I.V."/>
            <person name="Watkinson S.C."/>
        </authorList>
    </citation>
    <scope>NUCLEOTIDE SEQUENCE [LARGE SCALE GENOMIC DNA]</scope>
    <source>
        <strain evidence="2">strain S7.3</strain>
    </source>
</reference>
<organism evidence="2">
    <name type="scientific">Serpula lacrymans var. lacrymans (strain S7.3)</name>
    <name type="common">Dry rot fungus</name>
    <dbReference type="NCBI Taxonomy" id="936435"/>
    <lineage>
        <taxon>Eukaryota</taxon>
        <taxon>Fungi</taxon>
        <taxon>Dikarya</taxon>
        <taxon>Basidiomycota</taxon>
        <taxon>Agaricomycotina</taxon>
        <taxon>Agaricomycetes</taxon>
        <taxon>Agaricomycetidae</taxon>
        <taxon>Boletales</taxon>
        <taxon>Coniophorineae</taxon>
        <taxon>Serpulaceae</taxon>
        <taxon>Serpula</taxon>
    </lineage>
</organism>
<name>F8PRA3_SERL3</name>
<dbReference type="InParanoid" id="F8PRA3"/>
<gene>
    <name evidence="1" type="ORF">SERLA73DRAFT_178312</name>
</gene>
<sequence length="88" mass="9963">MLPLKLTDAVRTWEMLQSWTQINIQKIDESGVSSPANAIYMTTTEHASFGRYSIYLDKEAVSHLRDDPFPPMAMFPSTLILLTGTRSE</sequence>
<keyword evidence="2" id="KW-1185">Reference proteome</keyword>
<dbReference type="HOGENOM" id="CLU_2470467_0_0_1"/>
<protein>
    <submittedName>
        <fullName evidence="1">Uncharacterized protein</fullName>
    </submittedName>
</protein>
<dbReference type="Proteomes" id="UP000008063">
    <property type="component" value="Unassembled WGS sequence"/>
</dbReference>
<evidence type="ECO:0000313" key="2">
    <source>
        <dbReference type="Proteomes" id="UP000008063"/>
    </source>
</evidence>
<evidence type="ECO:0000313" key="1">
    <source>
        <dbReference type="EMBL" id="EGO02394.1"/>
    </source>
</evidence>
<dbReference type="STRING" id="936435.F8PRA3"/>
<dbReference type="AlphaFoldDB" id="F8PRA3"/>
<accession>F8PRA3</accession>
<proteinExistence type="predicted"/>
<dbReference type="EMBL" id="GL945477">
    <property type="protein sequence ID" value="EGO02394.1"/>
    <property type="molecule type" value="Genomic_DNA"/>
</dbReference>